<dbReference type="AlphaFoldDB" id="A0A6A6HZL1"/>
<sequence length="104" mass="11496">MQRRHRATNSCRVTHNQYGIWATCSAPCCSSPLRRPALSASFSRPWPLLLPLIGCVRGMAGLCVYSFSFTSVRYLLAHTLRQLAATLPKTSSPSVAGSSNWKQR</sequence>
<accession>A0A6A6HZL1</accession>
<organism evidence="1 2">
    <name type="scientific">Trematosphaeria pertusa</name>
    <dbReference type="NCBI Taxonomy" id="390896"/>
    <lineage>
        <taxon>Eukaryota</taxon>
        <taxon>Fungi</taxon>
        <taxon>Dikarya</taxon>
        <taxon>Ascomycota</taxon>
        <taxon>Pezizomycotina</taxon>
        <taxon>Dothideomycetes</taxon>
        <taxon>Pleosporomycetidae</taxon>
        <taxon>Pleosporales</taxon>
        <taxon>Massarineae</taxon>
        <taxon>Trematosphaeriaceae</taxon>
        <taxon>Trematosphaeria</taxon>
    </lineage>
</organism>
<name>A0A6A6HZL1_9PLEO</name>
<dbReference type="GeneID" id="54572654"/>
<dbReference type="RefSeq" id="XP_033678639.1">
    <property type="nucleotide sequence ID" value="XM_033819324.1"/>
</dbReference>
<reference evidence="1" key="1">
    <citation type="journal article" date="2020" name="Stud. Mycol.">
        <title>101 Dothideomycetes genomes: a test case for predicting lifestyles and emergence of pathogens.</title>
        <authorList>
            <person name="Haridas S."/>
            <person name="Albert R."/>
            <person name="Binder M."/>
            <person name="Bloem J."/>
            <person name="Labutti K."/>
            <person name="Salamov A."/>
            <person name="Andreopoulos B."/>
            <person name="Baker S."/>
            <person name="Barry K."/>
            <person name="Bills G."/>
            <person name="Bluhm B."/>
            <person name="Cannon C."/>
            <person name="Castanera R."/>
            <person name="Culley D."/>
            <person name="Daum C."/>
            <person name="Ezra D."/>
            <person name="Gonzalez J."/>
            <person name="Henrissat B."/>
            <person name="Kuo A."/>
            <person name="Liang C."/>
            <person name="Lipzen A."/>
            <person name="Lutzoni F."/>
            <person name="Magnuson J."/>
            <person name="Mondo S."/>
            <person name="Nolan M."/>
            <person name="Ohm R."/>
            <person name="Pangilinan J."/>
            <person name="Park H.-J."/>
            <person name="Ramirez L."/>
            <person name="Alfaro M."/>
            <person name="Sun H."/>
            <person name="Tritt A."/>
            <person name="Yoshinaga Y."/>
            <person name="Zwiers L.-H."/>
            <person name="Turgeon B."/>
            <person name="Goodwin S."/>
            <person name="Spatafora J."/>
            <person name="Crous P."/>
            <person name="Grigoriev I."/>
        </authorList>
    </citation>
    <scope>NUCLEOTIDE SEQUENCE</scope>
    <source>
        <strain evidence="1">CBS 122368</strain>
    </source>
</reference>
<keyword evidence="2" id="KW-1185">Reference proteome</keyword>
<dbReference type="EMBL" id="ML987204">
    <property type="protein sequence ID" value="KAF2243635.1"/>
    <property type="molecule type" value="Genomic_DNA"/>
</dbReference>
<evidence type="ECO:0000313" key="2">
    <source>
        <dbReference type="Proteomes" id="UP000800094"/>
    </source>
</evidence>
<dbReference type="Proteomes" id="UP000800094">
    <property type="component" value="Unassembled WGS sequence"/>
</dbReference>
<gene>
    <name evidence="1" type="ORF">BU26DRAFT_106184</name>
</gene>
<evidence type="ECO:0000313" key="1">
    <source>
        <dbReference type="EMBL" id="KAF2243635.1"/>
    </source>
</evidence>
<protein>
    <submittedName>
        <fullName evidence="1">Uncharacterized protein</fullName>
    </submittedName>
</protein>
<proteinExistence type="predicted"/>